<sequence length="220" mass="25427">MPSKYPQPTSRCLDDGSFDPIQCFGDKCVCVNSIYGGTVGDQMYDSNKLNQMPCYNHTIHRRFSSYEHECEKIVADKLSEIYRFENEGYTVMEFSLDMCELNGWYKRVREDENSKFCAHKNGTIIGDFILPKDDPEASNMNCQCARASVLTSNPSDPPKPHRCCRNGNYPKVIRKKNGYYCLDENGNKVSKEVQEDEIVSLPCYYDGGYWRNYEEFSVYC</sequence>
<accession>A0A9Q0N121</accession>
<evidence type="ECO:0000313" key="2">
    <source>
        <dbReference type="Proteomes" id="UP001151699"/>
    </source>
</evidence>
<dbReference type="Proteomes" id="UP001151699">
    <property type="component" value="Chromosome B"/>
</dbReference>
<organism evidence="1 2">
    <name type="scientific">Pseudolycoriella hygida</name>
    <dbReference type="NCBI Taxonomy" id="35572"/>
    <lineage>
        <taxon>Eukaryota</taxon>
        <taxon>Metazoa</taxon>
        <taxon>Ecdysozoa</taxon>
        <taxon>Arthropoda</taxon>
        <taxon>Hexapoda</taxon>
        <taxon>Insecta</taxon>
        <taxon>Pterygota</taxon>
        <taxon>Neoptera</taxon>
        <taxon>Endopterygota</taxon>
        <taxon>Diptera</taxon>
        <taxon>Nematocera</taxon>
        <taxon>Sciaroidea</taxon>
        <taxon>Sciaridae</taxon>
        <taxon>Pseudolycoriella</taxon>
    </lineage>
</organism>
<comment type="caution">
    <text evidence="1">The sequence shown here is derived from an EMBL/GenBank/DDBJ whole genome shotgun (WGS) entry which is preliminary data.</text>
</comment>
<evidence type="ECO:0000313" key="1">
    <source>
        <dbReference type="EMBL" id="KAJ6641326.1"/>
    </source>
</evidence>
<dbReference type="SUPFAM" id="SSF57610">
    <property type="entry name" value="Thyroglobulin type-1 domain"/>
    <property type="match status" value="1"/>
</dbReference>
<protein>
    <recommendedName>
        <fullName evidence="3">Thyroglobulin type-1 domain-containing protein</fullName>
    </recommendedName>
</protein>
<reference evidence="1" key="1">
    <citation type="submission" date="2022-07" db="EMBL/GenBank/DDBJ databases">
        <authorList>
            <person name="Trinca V."/>
            <person name="Uliana J.V.C."/>
            <person name="Torres T.T."/>
            <person name="Ward R.J."/>
            <person name="Monesi N."/>
        </authorList>
    </citation>
    <scope>NUCLEOTIDE SEQUENCE</scope>
    <source>
        <strain evidence="1">HSMRA1968</strain>
        <tissue evidence="1">Whole embryos</tissue>
    </source>
</reference>
<dbReference type="InterPro" id="IPR036857">
    <property type="entry name" value="Thyroglobulin_1_sf"/>
</dbReference>
<dbReference type="EMBL" id="WJQU01000002">
    <property type="protein sequence ID" value="KAJ6641326.1"/>
    <property type="molecule type" value="Genomic_DNA"/>
</dbReference>
<dbReference type="AlphaFoldDB" id="A0A9Q0N121"/>
<evidence type="ECO:0008006" key="3">
    <source>
        <dbReference type="Google" id="ProtNLM"/>
    </source>
</evidence>
<name>A0A9Q0N121_9DIPT</name>
<gene>
    <name evidence="1" type="ORF">Bhyg_06262</name>
</gene>
<keyword evidence="2" id="KW-1185">Reference proteome</keyword>
<proteinExistence type="predicted"/>
<dbReference type="OrthoDB" id="1725934at2759"/>